<reference evidence="1 2" key="1">
    <citation type="journal article" date="2024" name="G3 (Bethesda)">
        <title>Genome assembly of Hibiscus sabdariffa L. provides insights into metabolisms of medicinal natural products.</title>
        <authorList>
            <person name="Kim T."/>
        </authorList>
    </citation>
    <scope>NUCLEOTIDE SEQUENCE [LARGE SCALE GENOMIC DNA]</scope>
    <source>
        <strain evidence="1">TK-2024</strain>
        <tissue evidence="1">Old leaves</tissue>
    </source>
</reference>
<name>A0ABR2E9G0_9ROSI</name>
<dbReference type="EMBL" id="JBBPBM010000017">
    <property type="protein sequence ID" value="KAK8556187.1"/>
    <property type="molecule type" value="Genomic_DNA"/>
</dbReference>
<keyword evidence="2" id="KW-1185">Reference proteome</keyword>
<evidence type="ECO:0000313" key="2">
    <source>
        <dbReference type="Proteomes" id="UP001472677"/>
    </source>
</evidence>
<organism evidence="1 2">
    <name type="scientific">Hibiscus sabdariffa</name>
    <name type="common">roselle</name>
    <dbReference type="NCBI Taxonomy" id="183260"/>
    <lineage>
        <taxon>Eukaryota</taxon>
        <taxon>Viridiplantae</taxon>
        <taxon>Streptophyta</taxon>
        <taxon>Embryophyta</taxon>
        <taxon>Tracheophyta</taxon>
        <taxon>Spermatophyta</taxon>
        <taxon>Magnoliopsida</taxon>
        <taxon>eudicotyledons</taxon>
        <taxon>Gunneridae</taxon>
        <taxon>Pentapetalae</taxon>
        <taxon>rosids</taxon>
        <taxon>malvids</taxon>
        <taxon>Malvales</taxon>
        <taxon>Malvaceae</taxon>
        <taxon>Malvoideae</taxon>
        <taxon>Hibiscus</taxon>
    </lineage>
</organism>
<protein>
    <submittedName>
        <fullName evidence="1">Uncharacterized protein</fullName>
    </submittedName>
</protein>
<accession>A0ABR2E9G0</accession>
<sequence length="84" mass="9172">MHTSHLYPCRVGAAIAQTSLLLSTSSASGIGQVKDNDVVTQMEYVPLVDTKEHTFICAIVETLYLKGIDWAKGEHLLGQLFVPL</sequence>
<comment type="caution">
    <text evidence="1">The sequence shown here is derived from an EMBL/GenBank/DDBJ whole genome shotgun (WGS) entry which is preliminary data.</text>
</comment>
<gene>
    <name evidence="1" type="ORF">V6N12_002600</name>
</gene>
<evidence type="ECO:0000313" key="1">
    <source>
        <dbReference type="EMBL" id="KAK8556187.1"/>
    </source>
</evidence>
<dbReference type="Proteomes" id="UP001472677">
    <property type="component" value="Unassembled WGS sequence"/>
</dbReference>
<proteinExistence type="predicted"/>